<organism evidence="1 2">
    <name type="scientific">Metabacillus endolithicus</name>
    <dbReference type="NCBI Taxonomy" id="1535204"/>
    <lineage>
        <taxon>Bacteria</taxon>
        <taxon>Bacillati</taxon>
        <taxon>Bacillota</taxon>
        <taxon>Bacilli</taxon>
        <taxon>Bacillales</taxon>
        <taxon>Bacillaceae</taxon>
        <taxon>Metabacillus</taxon>
    </lineage>
</organism>
<protein>
    <submittedName>
        <fullName evidence="1">Uncharacterized protein</fullName>
    </submittedName>
</protein>
<accession>A0ABW5C726</accession>
<comment type="caution">
    <text evidence="1">The sequence shown here is derived from an EMBL/GenBank/DDBJ whole genome shotgun (WGS) entry which is preliminary data.</text>
</comment>
<name>A0ABW5C726_9BACI</name>
<sequence length="65" mass="7766">MVKEIQIKKMNEINDELAAISSECERAFSEWFHDRGNSKLLKEYRSLLGKREDIIKEYKSYLIIN</sequence>
<keyword evidence="2" id="KW-1185">Reference proteome</keyword>
<proteinExistence type="predicted"/>
<evidence type="ECO:0000313" key="2">
    <source>
        <dbReference type="Proteomes" id="UP001597318"/>
    </source>
</evidence>
<dbReference type="EMBL" id="JBHUIK010000013">
    <property type="protein sequence ID" value="MFD2217090.1"/>
    <property type="molecule type" value="Genomic_DNA"/>
</dbReference>
<dbReference type="RefSeq" id="WP_098798571.1">
    <property type="nucleotide sequence ID" value="NZ_CP095550.1"/>
</dbReference>
<evidence type="ECO:0000313" key="1">
    <source>
        <dbReference type="EMBL" id="MFD2217090.1"/>
    </source>
</evidence>
<dbReference type="Proteomes" id="UP001597318">
    <property type="component" value="Unassembled WGS sequence"/>
</dbReference>
<reference evidence="2" key="1">
    <citation type="journal article" date="2019" name="Int. J. Syst. Evol. Microbiol.">
        <title>The Global Catalogue of Microorganisms (GCM) 10K type strain sequencing project: providing services to taxonomists for standard genome sequencing and annotation.</title>
        <authorList>
            <consortium name="The Broad Institute Genomics Platform"/>
            <consortium name="The Broad Institute Genome Sequencing Center for Infectious Disease"/>
            <person name="Wu L."/>
            <person name="Ma J."/>
        </authorList>
    </citation>
    <scope>NUCLEOTIDE SEQUENCE [LARGE SCALE GENOMIC DNA]</scope>
    <source>
        <strain evidence="2">CGMCC 1.15474</strain>
    </source>
</reference>
<gene>
    <name evidence="1" type="ORF">ACFSKK_25905</name>
</gene>